<evidence type="ECO:0000313" key="3">
    <source>
        <dbReference type="Proteomes" id="UP000310016"/>
    </source>
</evidence>
<dbReference type="EMBL" id="SUMF01000002">
    <property type="protein sequence ID" value="TJZ77413.1"/>
    <property type="molecule type" value="Genomic_DNA"/>
</dbReference>
<dbReference type="InterPro" id="IPR002586">
    <property type="entry name" value="CobQ/CobB/MinD/ParA_Nub-bd_dom"/>
</dbReference>
<dbReference type="InterPro" id="IPR050678">
    <property type="entry name" value="DNA_Partitioning_ATPase"/>
</dbReference>
<proteinExistence type="predicted"/>
<dbReference type="OrthoDB" id="69313at2"/>
<comment type="caution">
    <text evidence="2">The sequence shown here is derived from an EMBL/GenBank/DDBJ whole genome shotgun (WGS) entry which is preliminary data.</text>
</comment>
<dbReference type="Proteomes" id="UP000310016">
    <property type="component" value="Unassembled WGS sequence"/>
</dbReference>
<dbReference type="Gene3D" id="3.40.50.300">
    <property type="entry name" value="P-loop containing nucleotide triphosphate hydrolases"/>
    <property type="match status" value="1"/>
</dbReference>
<dbReference type="RefSeq" id="WP_136771889.1">
    <property type="nucleotide sequence ID" value="NZ_CP156074.1"/>
</dbReference>
<feature type="domain" description="CobQ/CobB/MinD/ParA nucleotide binding" evidence="1">
    <location>
        <begin position="4"/>
        <end position="173"/>
    </location>
</feature>
<evidence type="ECO:0000259" key="1">
    <source>
        <dbReference type="Pfam" id="PF01656"/>
    </source>
</evidence>
<sequence>MKTILVANPKGGSGKSTLATHLAAYFAWEGESVMLGDLDRQHTAKRWLAQRPDNFPRIHGWELPEGLPARPPHGTTVAVLDSPAGLHGRKLDAALKVVERVVVPVQPASFDLWALTDFFERLAEEKAVRKGRVEIAVVGMRVNPRTQTFRRFQNFVADYQLPLLTSLRDTQLYVQLQPRGLTLFDLPRPRFERDFAQWQPLLEWLK</sequence>
<dbReference type="PANTHER" id="PTHR13696:SF96">
    <property type="entry name" value="COBQ_COBB_MIND_PARA NUCLEOTIDE BINDING DOMAIN-CONTAINING PROTEIN"/>
    <property type="match status" value="1"/>
</dbReference>
<dbReference type="AlphaFoldDB" id="A0A4U0Q824"/>
<dbReference type="SUPFAM" id="SSF52540">
    <property type="entry name" value="P-loop containing nucleoside triphosphate hydrolases"/>
    <property type="match status" value="1"/>
</dbReference>
<reference evidence="2 3" key="1">
    <citation type="submission" date="2019-04" db="EMBL/GenBank/DDBJ databases">
        <title>Chitiniphilus eburnea sp. nov., a novel chitinolytic bacterium isolated from aquaculture sludge.</title>
        <authorList>
            <person name="Sheng M."/>
        </authorList>
    </citation>
    <scope>NUCLEOTIDE SEQUENCE [LARGE SCALE GENOMIC DNA]</scope>
    <source>
        <strain evidence="2 3">HX-2-15</strain>
    </source>
</reference>
<dbReference type="CDD" id="cd02042">
    <property type="entry name" value="ParAB_family"/>
    <property type="match status" value="1"/>
</dbReference>
<organism evidence="2 3">
    <name type="scientific">Chitiniphilus eburneus</name>
    <dbReference type="NCBI Taxonomy" id="2571148"/>
    <lineage>
        <taxon>Bacteria</taxon>
        <taxon>Pseudomonadati</taxon>
        <taxon>Pseudomonadota</taxon>
        <taxon>Betaproteobacteria</taxon>
        <taxon>Neisseriales</taxon>
        <taxon>Chitinibacteraceae</taxon>
        <taxon>Chitiniphilus</taxon>
    </lineage>
</organism>
<name>A0A4U0Q824_9NEIS</name>
<protein>
    <submittedName>
        <fullName evidence="2">ParA family protein</fullName>
    </submittedName>
</protein>
<gene>
    <name evidence="2" type="ORF">FAZ21_03485</name>
</gene>
<dbReference type="PANTHER" id="PTHR13696">
    <property type="entry name" value="P-LOOP CONTAINING NUCLEOSIDE TRIPHOSPHATE HYDROLASE"/>
    <property type="match status" value="1"/>
</dbReference>
<evidence type="ECO:0000313" key="2">
    <source>
        <dbReference type="EMBL" id="TJZ77413.1"/>
    </source>
</evidence>
<accession>A0A4U0Q824</accession>
<dbReference type="InterPro" id="IPR027417">
    <property type="entry name" value="P-loop_NTPase"/>
</dbReference>
<dbReference type="Pfam" id="PF01656">
    <property type="entry name" value="CbiA"/>
    <property type="match status" value="1"/>
</dbReference>
<keyword evidence="3" id="KW-1185">Reference proteome</keyword>